<evidence type="ECO:0000313" key="1">
    <source>
        <dbReference type="EMBL" id="EFQ03446.1"/>
    </source>
</evidence>
<reference evidence="1 2" key="1">
    <citation type="submission" date="2010-08" db="EMBL/GenBank/DDBJ databases">
        <authorList>
            <person name="Weinstock G."/>
            <person name="Sodergren E."/>
            <person name="Clifton S."/>
            <person name="Fulton L."/>
            <person name="Fulton B."/>
            <person name="Courtney L."/>
            <person name="Fronick C."/>
            <person name="Harrison M."/>
            <person name="Strong C."/>
            <person name="Farmer C."/>
            <person name="Delahaunty K."/>
            <person name="Markovic C."/>
            <person name="Hall O."/>
            <person name="Minx P."/>
            <person name="Tomlinson C."/>
            <person name="Mitreva M."/>
            <person name="Hou S."/>
            <person name="Chen J."/>
            <person name="Wollam A."/>
            <person name="Pepin K.H."/>
            <person name="Johnson M."/>
            <person name="Bhonagiri V."/>
            <person name="Zhang X."/>
            <person name="Suruliraj S."/>
            <person name="Warren W."/>
            <person name="Chinwalla A."/>
            <person name="Mardis E.R."/>
            <person name="Wilson R.K."/>
        </authorList>
    </citation>
    <scope>NUCLEOTIDE SEQUENCE [LARGE SCALE GENOMIC DNA]</scope>
    <source>
        <strain evidence="1 2">F0359</strain>
    </source>
</reference>
<sequence>MRKWRVYEENKYVIKGRIVSTSRYQRVVLKKLCISATVTDKVASW</sequence>
<dbReference type="HOGENOM" id="CLU_3201839_0_0_9"/>
<name>E2ZE18_9FIRM</name>
<dbReference type="EMBL" id="AECS01000042">
    <property type="protein sequence ID" value="EFQ03446.1"/>
    <property type="molecule type" value="Genomic_DNA"/>
</dbReference>
<dbReference type="AlphaFoldDB" id="E2ZE18"/>
<proteinExistence type="predicted"/>
<gene>
    <name evidence="1" type="ORF">HMPREF9429_01720</name>
</gene>
<dbReference type="STRING" id="706434.HMPREF9429_01720"/>
<comment type="caution">
    <text evidence="1">The sequence shown here is derived from an EMBL/GenBank/DDBJ whole genome shotgun (WGS) entry which is preliminary data.</text>
</comment>
<dbReference type="Proteomes" id="UP000003195">
    <property type="component" value="Unassembled WGS sequence"/>
</dbReference>
<evidence type="ECO:0000313" key="2">
    <source>
        <dbReference type="Proteomes" id="UP000003195"/>
    </source>
</evidence>
<protein>
    <submittedName>
        <fullName evidence="1">Uncharacterized protein</fullName>
    </submittedName>
</protein>
<accession>E2ZE18</accession>
<keyword evidence="2" id="KW-1185">Reference proteome</keyword>
<organism evidence="1 2">
    <name type="scientific">Megasphaera micronuciformis F0359</name>
    <dbReference type="NCBI Taxonomy" id="706434"/>
    <lineage>
        <taxon>Bacteria</taxon>
        <taxon>Bacillati</taxon>
        <taxon>Bacillota</taxon>
        <taxon>Negativicutes</taxon>
        <taxon>Veillonellales</taxon>
        <taxon>Veillonellaceae</taxon>
        <taxon>Megasphaera</taxon>
    </lineage>
</organism>